<reference evidence="1 2" key="1">
    <citation type="submission" date="2019-02" db="EMBL/GenBank/DDBJ databases">
        <title>WGS of Pseudoxanthomonas species novum from clinical isolates.</title>
        <authorList>
            <person name="Bernier A.-M."/>
            <person name="Bernard K."/>
            <person name="Vachon A."/>
        </authorList>
    </citation>
    <scope>NUCLEOTIDE SEQUENCE [LARGE SCALE GENOMIC DNA]</scope>
    <source>
        <strain evidence="1 2">NML171202</strain>
    </source>
</reference>
<dbReference type="Proteomes" id="UP000291286">
    <property type="component" value="Unassembled WGS sequence"/>
</dbReference>
<proteinExistence type="predicted"/>
<protein>
    <submittedName>
        <fullName evidence="1">Nucleotidyltransferase</fullName>
    </submittedName>
</protein>
<name>A0A4Q9TI24_9GAMM</name>
<dbReference type="Pfam" id="PF18144">
    <property type="entry name" value="SMODS"/>
    <property type="match status" value="1"/>
</dbReference>
<sequence>MYDGLTTSTFPTRRASPQEVAWEKLLLEIVEAVSVPASDYERIESHYNAISEILIEPDDPELADGHVFPQGSFLTRTVVRALGKGEIDVDAILLLQETALTPRALLETLHAELEARARTQGGVERRNRCVTVHYADASLPAHLDVTPAIASNGNNDDEGWGPLEVPDYKQADWHPTNPRDFADWFNDISETPILLEQGTVSFTEARKRADAEQLPSHEAINAFDPLRATVKLMKRHRDVFRERHGAEAPVPISVVITTLAAKAYKEVAELSQKQPLTALQAIREIITRMPNQFDEDGRTGSEWRLCNPRRRAENFAEKWNRDPAYAALFEKWHGELASAVGLGFAAFSEERAFEEEVLAAFGPEARKQTRSFLLEEAGLGHPLPGLDDTTAERLRKAGVVGATFRGLGDAEPRQAAQPKSLGRLG</sequence>
<dbReference type="CDD" id="cd05400">
    <property type="entry name" value="NT_2-5OAS_ClassI-CCAase"/>
    <property type="match status" value="1"/>
</dbReference>
<accession>A0A4Q8LIV4</accession>
<dbReference type="GO" id="GO:0016779">
    <property type="term" value="F:nucleotidyltransferase activity"/>
    <property type="evidence" value="ECO:0007669"/>
    <property type="project" value="InterPro"/>
</dbReference>
<evidence type="ECO:0000313" key="2">
    <source>
        <dbReference type="Proteomes" id="UP000291286"/>
    </source>
</evidence>
<accession>A0A4Q9TI24</accession>
<dbReference type="AlphaFoldDB" id="A0A4Q9TI24"/>
<dbReference type="GeneID" id="93829183"/>
<dbReference type="RefSeq" id="WP_130518347.1">
    <property type="nucleotide sequence ID" value="NZ_CP095475.1"/>
</dbReference>
<evidence type="ECO:0000313" key="1">
    <source>
        <dbReference type="EMBL" id="TAA29899.1"/>
    </source>
</evidence>
<organism evidence="1 2">
    <name type="scientific">Pseudoxanthomonas winnipegensis</name>
    <dbReference type="NCBI Taxonomy" id="2480810"/>
    <lineage>
        <taxon>Bacteria</taxon>
        <taxon>Pseudomonadati</taxon>
        <taxon>Pseudomonadota</taxon>
        <taxon>Gammaproteobacteria</taxon>
        <taxon>Lysobacterales</taxon>
        <taxon>Lysobacteraceae</taxon>
        <taxon>Pseudoxanthomonas</taxon>
    </lineage>
</organism>
<keyword evidence="1" id="KW-0808">Transferase</keyword>
<comment type="caution">
    <text evidence="1">The sequence shown here is derived from an EMBL/GenBank/DDBJ whole genome shotgun (WGS) entry which is preliminary data.</text>
</comment>
<dbReference type="EMBL" id="SHMB01000003">
    <property type="protein sequence ID" value="TAA29899.1"/>
    <property type="molecule type" value="Genomic_DNA"/>
</dbReference>
<gene>
    <name evidence="1" type="ORF">EA661_10190</name>
</gene>
<dbReference type="InterPro" id="IPR006116">
    <property type="entry name" value="NT_2-5OAS_ClassI-CCAase"/>
</dbReference>